<protein>
    <recommendedName>
        <fullName evidence="2">SseB protein N-terminal domain-containing protein</fullName>
    </recommendedName>
</protein>
<name>A0A0P7JST9_9RHOB</name>
<dbReference type="OrthoDB" id="7831317at2"/>
<gene>
    <name evidence="3" type="ORF">AKJ29_17840</name>
</gene>
<sequence>MTDTNLPLETPLDHAHGAMQADLENDAVRLRFYERLADGELFVLLAKEVAGQDEEIEPEVVEVEKDKYLLVFDTEERLSAFTGQPSPYAALPGRVVAGMLAGQGIGLGVNLSVAPSSILIPAEAMEWLATTLQSGPEEIEARVAEIHAPSAPEALITALDAKLASAGGLAAMACLAGVTYADGRKGHVLGFIDATEGAENALAGAANEALTFSGIEAGQMDVGFFAGEDVMARKLVSYGLRFDLPVPETPEPLKPIAPGSDPEKPPILK</sequence>
<organism evidence="3 4">
    <name type="scientific">Aliiroseovarius crassostreae</name>
    <dbReference type="NCBI Taxonomy" id="154981"/>
    <lineage>
        <taxon>Bacteria</taxon>
        <taxon>Pseudomonadati</taxon>
        <taxon>Pseudomonadota</taxon>
        <taxon>Alphaproteobacteria</taxon>
        <taxon>Rhodobacterales</taxon>
        <taxon>Paracoccaceae</taxon>
        <taxon>Aliiroseovarius</taxon>
    </lineage>
</organism>
<dbReference type="Proteomes" id="UP000050471">
    <property type="component" value="Unassembled WGS sequence"/>
</dbReference>
<evidence type="ECO:0000313" key="4">
    <source>
        <dbReference type="Proteomes" id="UP000050471"/>
    </source>
</evidence>
<evidence type="ECO:0000256" key="1">
    <source>
        <dbReference type="SAM" id="MobiDB-lite"/>
    </source>
</evidence>
<dbReference type="Pfam" id="PF07179">
    <property type="entry name" value="SseB"/>
    <property type="match status" value="1"/>
</dbReference>
<dbReference type="AlphaFoldDB" id="A0A0P7JST9"/>
<reference evidence="3 4" key="1">
    <citation type="submission" date="2015-09" db="EMBL/GenBank/DDBJ databases">
        <title>Draft genome sequence of Aliiroseovarius crassostreae CV919-312TSm, the causative agent of Roseovarius Oyster Disease (formerly Juvenile Oyster Disease).</title>
        <authorList>
            <person name="Kessner L."/>
            <person name="Spinard E."/>
            <person name="Nelson D."/>
        </authorList>
    </citation>
    <scope>NUCLEOTIDE SEQUENCE [LARGE SCALE GENOMIC DNA]</scope>
    <source>
        <strain evidence="3 4">CV919-312</strain>
    </source>
</reference>
<dbReference type="EMBL" id="LKBA01000004">
    <property type="protein sequence ID" value="KPN64471.1"/>
    <property type="molecule type" value="Genomic_DNA"/>
</dbReference>
<keyword evidence="4" id="KW-1185">Reference proteome</keyword>
<accession>A0A0P7JST9</accession>
<dbReference type="STRING" id="154981.AKJ29_17840"/>
<evidence type="ECO:0000313" key="3">
    <source>
        <dbReference type="EMBL" id="KPN64471.1"/>
    </source>
</evidence>
<proteinExistence type="predicted"/>
<evidence type="ECO:0000259" key="2">
    <source>
        <dbReference type="Pfam" id="PF07179"/>
    </source>
</evidence>
<feature type="region of interest" description="Disordered" evidence="1">
    <location>
        <begin position="249"/>
        <end position="269"/>
    </location>
</feature>
<dbReference type="RefSeq" id="WP_055188749.1">
    <property type="nucleotide sequence ID" value="NZ_FPBS01000001.1"/>
</dbReference>
<dbReference type="InterPro" id="IPR009839">
    <property type="entry name" value="SseB_N"/>
</dbReference>
<comment type="caution">
    <text evidence="3">The sequence shown here is derived from an EMBL/GenBank/DDBJ whole genome shotgun (WGS) entry which is preliminary data.</text>
</comment>
<feature type="domain" description="SseB protein N-terminal" evidence="2">
    <location>
        <begin position="24"/>
        <end position="125"/>
    </location>
</feature>